<keyword evidence="7" id="KW-1185">Reference proteome</keyword>
<keyword evidence="4" id="KW-0804">Transcription</keyword>
<comment type="similarity">
    <text evidence="1">Belongs to the LysR transcriptional regulatory family.</text>
</comment>
<dbReference type="InterPro" id="IPR005119">
    <property type="entry name" value="LysR_subst-bd"/>
</dbReference>
<dbReference type="Proteomes" id="UP000186895">
    <property type="component" value="Unassembled WGS sequence"/>
</dbReference>
<name>A0A1N6W703_9GAMM</name>
<evidence type="ECO:0000259" key="5">
    <source>
        <dbReference type="PROSITE" id="PS50931"/>
    </source>
</evidence>
<dbReference type="Gene3D" id="3.40.190.290">
    <property type="match status" value="1"/>
</dbReference>
<dbReference type="EMBL" id="FTMN01000010">
    <property type="protein sequence ID" value="SIQ85818.1"/>
    <property type="molecule type" value="Genomic_DNA"/>
</dbReference>
<dbReference type="Pfam" id="PF00126">
    <property type="entry name" value="HTH_1"/>
    <property type="match status" value="1"/>
</dbReference>
<dbReference type="InterPro" id="IPR036388">
    <property type="entry name" value="WH-like_DNA-bd_sf"/>
</dbReference>
<dbReference type="InterPro" id="IPR050950">
    <property type="entry name" value="HTH-type_LysR_regulators"/>
</dbReference>
<evidence type="ECO:0000256" key="2">
    <source>
        <dbReference type="ARBA" id="ARBA00023015"/>
    </source>
</evidence>
<keyword evidence="3 6" id="KW-0238">DNA-binding</keyword>
<dbReference type="Gene3D" id="1.10.10.10">
    <property type="entry name" value="Winged helix-like DNA-binding domain superfamily/Winged helix DNA-binding domain"/>
    <property type="match status" value="1"/>
</dbReference>
<evidence type="ECO:0000313" key="7">
    <source>
        <dbReference type="Proteomes" id="UP000186895"/>
    </source>
</evidence>
<dbReference type="InterPro" id="IPR000847">
    <property type="entry name" value="LysR_HTH_N"/>
</dbReference>
<protein>
    <submittedName>
        <fullName evidence="6">DNA-binding transcriptional regulator, LysR family</fullName>
    </submittedName>
</protein>
<dbReference type="InterPro" id="IPR036390">
    <property type="entry name" value="WH_DNA-bd_sf"/>
</dbReference>
<dbReference type="SUPFAM" id="SSF46785">
    <property type="entry name" value="Winged helix' DNA-binding domain"/>
    <property type="match status" value="1"/>
</dbReference>
<organism evidence="6 7">
    <name type="scientific">Marinobacterium stanieri</name>
    <dbReference type="NCBI Taxonomy" id="49186"/>
    <lineage>
        <taxon>Bacteria</taxon>
        <taxon>Pseudomonadati</taxon>
        <taxon>Pseudomonadota</taxon>
        <taxon>Gammaproteobacteria</taxon>
        <taxon>Oceanospirillales</taxon>
        <taxon>Oceanospirillaceae</taxon>
        <taxon>Marinobacterium</taxon>
    </lineage>
</organism>
<evidence type="ECO:0000313" key="6">
    <source>
        <dbReference type="EMBL" id="SIQ85818.1"/>
    </source>
</evidence>
<dbReference type="STRING" id="49186.SAMN05421647_11014"/>
<dbReference type="SUPFAM" id="SSF53850">
    <property type="entry name" value="Periplasmic binding protein-like II"/>
    <property type="match status" value="1"/>
</dbReference>
<dbReference type="GO" id="GO:0005829">
    <property type="term" value="C:cytosol"/>
    <property type="evidence" value="ECO:0007669"/>
    <property type="project" value="TreeGrafter"/>
</dbReference>
<dbReference type="Pfam" id="PF03466">
    <property type="entry name" value="LysR_substrate"/>
    <property type="match status" value="1"/>
</dbReference>
<accession>A0A1N6W703</accession>
<evidence type="ECO:0000256" key="4">
    <source>
        <dbReference type="ARBA" id="ARBA00023163"/>
    </source>
</evidence>
<dbReference type="AlphaFoldDB" id="A0A1N6W703"/>
<dbReference type="eggNOG" id="COG0583">
    <property type="taxonomic scope" value="Bacteria"/>
</dbReference>
<proteinExistence type="inferred from homology"/>
<feature type="domain" description="HTH lysR-type" evidence="5">
    <location>
        <begin position="4"/>
        <end position="47"/>
    </location>
</feature>
<dbReference type="GO" id="GO:0003677">
    <property type="term" value="F:DNA binding"/>
    <property type="evidence" value="ECO:0007669"/>
    <property type="project" value="UniProtKB-KW"/>
</dbReference>
<dbReference type="PANTHER" id="PTHR30419">
    <property type="entry name" value="HTH-TYPE TRANSCRIPTIONAL REGULATOR YBHD"/>
    <property type="match status" value="1"/>
</dbReference>
<gene>
    <name evidence="6" type="ORF">SAMN05421647_11014</name>
</gene>
<evidence type="ECO:0000256" key="3">
    <source>
        <dbReference type="ARBA" id="ARBA00023125"/>
    </source>
</evidence>
<dbReference type="PANTHER" id="PTHR30419:SF8">
    <property type="entry name" value="NITROGEN ASSIMILATION TRANSCRIPTIONAL ACTIVATOR-RELATED"/>
    <property type="match status" value="1"/>
</dbReference>
<keyword evidence="2" id="KW-0805">Transcription regulation</keyword>
<dbReference type="PROSITE" id="PS50931">
    <property type="entry name" value="HTH_LYSR"/>
    <property type="match status" value="1"/>
</dbReference>
<evidence type="ECO:0000256" key="1">
    <source>
        <dbReference type="ARBA" id="ARBA00009437"/>
    </source>
</evidence>
<dbReference type="GO" id="GO:0003700">
    <property type="term" value="F:DNA-binding transcription factor activity"/>
    <property type="evidence" value="ECO:0007669"/>
    <property type="project" value="InterPro"/>
</dbReference>
<reference evidence="6 7" key="1">
    <citation type="submission" date="2017-01" db="EMBL/GenBank/DDBJ databases">
        <authorList>
            <person name="Mah S.A."/>
            <person name="Swanson W.J."/>
            <person name="Moy G.W."/>
            <person name="Vacquier V.D."/>
        </authorList>
    </citation>
    <scope>NUCLEOTIDE SEQUENCE [LARGE SCALE GENOMIC DNA]</scope>
    <source>
        <strain evidence="6 7">DSM 7027</strain>
    </source>
</reference>
<dbReference type="RefSeq" id="WP_076465135.1">
    <property type="nucleotide sequence ID" value="NZ_FTMN01000010.1"/>
</dbReference>
<sequence length="310" mass="34097">MQQFSPRALEYLNAVERFGTIRKAAARLNVDPSAVSRQLSQLEDTVGMPVWDRMNASNPITPAGAELLRYYKQMKASEAATLSRLHDLIGLRRGEVRIAVGEGFISDLISSSLQSFLTAYTGIQIGVEIAGAKDAVQMLEDDQIDFAIAYAPARNPKLHCLIEKHHPLNLITPYDHPLAQATEPLTFNDITDTPLALIDSSTGMGRLVSFVEEISHVRLEPRLRTNSVAVLKNFVSSGMGITFMPKLTVIDEVRAGKIRVVPTAHSALSQARIRVLCVEGRELTLAAQAFLDHLKQSMSFLMADADEIDC</sequence>